<organism evidence="6 7">
    <name type="scientific">Periweissella fabaria</name>
    <dbReference type="NCBI Taxonomy" id="546157"/>
    <lineage>
        <taxon>Bacteria</taxon>
        <taxon>Bacillati</taxon>
        <taxon>Bacillota</taxon>
        <taxon>Bacilli</taxon>
        <taxon>Lactobacillales</taxon>
        <taxon>Lactobacillaceae</taxon>
        <taxon>Periweissella</taxon>
    </lineage>
</organism>
<evidence type="ECO:0000313" key="7">
    <source>
        <dbReference type="Proteomes" id="UP000789707"/>
    </source>
</evidence>
<comment type="function">
    <text evidence="5">Participates in chromosomal partition during cell division. May act via the formation of a condensin-like complex containing Smc and ScpA that pull DNA away from mid-cell into both cell halves.</text>
</comment>
<accession>A0ABM8Z4C8</accession>
<keyword evidence="2 5" id="KW-0132">Cell division</keyword>
<dbReference type="EMBL" id="CAKKNS010000001">
    <property type="protein sequence ID" value="CAH0416082.1"/>
    <property type="molecule type" value="Genomic_DNA"/>
</dbReference>
<keyword evidence="1 5" id="KW-0963">Cytoplasm</keyword>
<dbReference type="Pfam" id="PF04079">
    <property type="entry name" value="SMC_ScpB"/>
    <property type="match status" value="1"/>
</dbReference>
<dbReference type="RefSeq" id="WP_230096146.1">
    <property type="nucleotide sequence ID" value="NZ_CAKKNS010000001.1"/>
</dbReference>
<evidence type="ECO:0000256" key="1">
    <source>
        <dbReference type="ARBA" id="ARBA00022490"/>
    </source>
</evidence>
<proteinExistence type="inferred from homology"/>
<evidence type="ECO:0000256" key="4">
    <source>
        <dbReference type="ARBA" id="ARBA00023306"/>
    </source>
</evidence>
<keyword evidence="3 5" id="KW-0159">Chromosome partition</keyword>
<comment type="subunit">
    <text evidence="5">Homodimer. Homodimerization may be required to stabilize the binding of ScpA to the Smc head domains. Component of a cohesin-like complex composed of ScpA, ScpB and the Smc homodimer, in which ScpA and ScpB bind to the head domain of Smc. The presence of the three proteins is required for the association of the complex with DNA.</text>
</comment>
<comment type="caution">
    <text evidence="6">The sequence shown here is derived from an EMBL/GenBank/DDBJ whole genome shotgun (WGS) entry which is preliminary data.</text>
</comment>
<keyword evidence="7" id="KW-1185">Reference proteome</keyword>
<comment type="subcellular location">
    <subcellularLocation>
        <location evidence="5">Cytoplasm</location>
    </subcellularLocation>
    <text evidence="5">Associated with two foci at the outer edges of the nucleoid region in young cells, and at four foci within both cell halves in older cells.</text>
</comment>
<dbReference type="InterPro" id="IPR036388">
    <property type="entry name" value="WH-like_DNA-bd_sf"/>
</dbReference>
<sequence>MTNLAQLESLIFVAGDEGIELAELAVLTGFDRPMITTMLDELAEKYQADNDCSFELLQSDETYRLATKAIVAPIVKQFFEAPLSTHLTQASLEVLAIIAYRQPVTRIEIDEVRGVQSSSIIQKLQLRNLITDVGRKNEPGRPIMYGTSSYFLDYFGLANIDDLPPLAAATALDDDQVMSGDLFLTAFNKRLQTEPSPQADDDAYPIPFAVEMESTPNMEN</sequence>
<evidence type="ECO:0000256" key="2">
    <source>
        <dbReference type="ARBA" id="ARBA00022618"/>
    </source>
</evidence>
<protein>
    <recommendedName>
        <fullName evidence="5">Segregation and condensation protein B</fullName>
    </recommendedName>
</protein>
<reference evidence="6 7" key="1">
    <citation type="submission" date="2021-11" db="EMBL/GenBank/DDBJ databases">
        <authorList>
            <person name="Depoorter E."/>
        </authorList>
    </citation>
    <scope>NUCLEOTIDE SEQUENCE [LARGE SCALE GENOMIC DNA]</scope>
    <source>
        <strain evidence="6 7">LMG 24289</strain>
    </source>
</reference>
<dbReference type="InterPro" id="IPR036390">
    <property type="entry name" value="WH_DNA-bd_sf"/>
</dbReference>
<dbReference type="Proteomes" id="UP000789707">
    <property type="component" value="Unassembled WGS sequence"/>
</dbReference>
<dbReference type="InterPro" id="IPR005234">
    <property type="entry name" value="ScpB_csome_segregation"/>
</dbReference>
<dbReference type="NCBIfam" id="TIGR00281">
    <property type="entry name" value="SMC-Scp complex subunit ScpB"/>
    <property type="match status" value="1"/>
</dbReference>
<name>A0ABM8Z4C8_9LACO</name>
<keyword evidence="4 5" id="KW-0131">Cell cycle</keyword>
<dbReference type="PANTHER" id="PTHR34298:SF2">
    <property type="entry name" value="SEGREGATION AND CONDENSATION PROTEIN B"/>
    <property type="match status" value="1"/>
</dbReference>
<dbReference type="HAMAP" id="MF_01804">
    <property type="entry name" value="ScpB"/>
    <property type="match status" value="1"/>
</dbReference>
<evidence type="ECO:0000313" key="6">
    <source>
        <dbReference type="EMBL" id="CAH0416082.1"/>
    </source>
</evidence>
<dbReference type="SUPFAM" id="SSF46785">
    <property type="entry name" value="Winged helix' DNA-binding domain"/>
    <property type="match status" value="2"/>
</dbReference>
<dbReference type="Gene3D" id="1.10.10.10">
    <property type="entry name" value="Winged helix-like DNA-binding domain superfamily/Winged helix DNA-binding domain"/>
    <property type="match status" value="2"/>
</dbReference>
<gene>
    <name evidence="5 6" type="primary">scpB</name>
    <name evidence="6" type="ORF">WFA24289_00381</name>
</gene>
<evidence type="ECO:0000256" key="3">
    <source>
        <dbReference type="ARBA" id="ARBA00022829"/>
    </source>
</evidence>
<dbReference type="PANTHER" id="PTHR34298">
    <property type="entry name" value="SEGREGATION AND CONDENSATION PROTEIN B"/>
    <property type="match status" value="1"/>
</dbReference>
<evidence type="ECO:0000256" key="5">
    <source>
        <dbReference type="HAMAP-Rule" id="MF_01804"/>
    </source>
</evidence>
<comment type="similarity">
    <text evidence="5">Belongs to the ScpB family.</text>
</comment>